<organism evidence="1 2">
    <name type="scientific">Raoultella terrigena</name>
    <name type="common">Klebsiella terrigena</name>
    <dbReference type="NCBI Taxonomy" id="577"/>
    <lineage>
        <taxon>Bacteria</taxon>
        <taxon>Pseudomonadati</taxon>
        <taxon>Pseudomonadota</taxon>
        <taxon>Gammaproteobacteria</taxon>
        <taxon>Enterobacterales</taxon>
        <taxon>Enterobacteriaceae</taxon>
        <taxon>Klebsiella/Raoultella group</taxon>
        <taxon>Raoultella</taxon>
    </lineage>
</organism>
<gene>
    <name evidence="1" type="ORF">NCTC13098_02282</name>
</gene>
<protein>
    <submittedName>
        <fullName evidence="1">Uncharacterized protein</fullName>
    </submittedName>
</protein>
<evidence type="ECO:0000313" key="2">
    <source>
        <dbReference type="Proteomes" id="UP000274346"/>
    </source>
</evidence>
<sequence length="88" mass="9844">MSAINEQTKWEDEVYLLAREDRVEGGIYGPSNKQARQLANRTRYLKTAVESLQDYRDYTFFMTPDDPDGTVAGACRYAGGETLSRGGA</sequence>
<evidence type="ECO:0000313" key="1">
    <source>
        <dbReference type="EMBL" id="VDR25949.1"/>
    </source>
</evidence>
<proteinExistence type="predicted"/>
<reference evidence="1 2" key="1">
    <citation type="submission" date="2018-12" db="EMBL/GenBank/DDBJ databases">
        <authorList>
            <consortium name="Pathogen Informatics"/>
        </authorList>
    </citation>
    <scope>NUCLEOTIDE SEQUENCE [LARGE SCALE GENOMIC DNA]</scope>
    <source>
        <strain evidence="1 2">NCTC13098</strain>
    </source>
</reference>
<dbReference type="KEGG" id="rtg:NCTC13098_02282"/>
<dbReference type="EMBL" id="LR131271">
    <property type="protein sequence ID" value="VDR25949.1"/>
    <property type="molecule type" value="Genomic_DNA"/>
</dbReference>
<dbReference type="AlphaFoldDB" id="A0A3P8IUU3"/>
<name>A0A3P8IUU3_RAOTE</name>
<dbReference type="Proteomes" id="UP000274346">
    <property type="component" value="Chromosome"/>
</dbReference>
<accession>A0A3P8IUU3</accession>